<comment type="subcellular location">
    <subcellularLocation>
        <location evidence="1">Membrane</location>
        <topology evidence="1">Single-pass type I membrane protein</topology>
    </subcellularLocation>
</comment>
<dbReference type="OrthoDB" id="5989951at2759"/>
<dbReference type="InterPro" id="IPR052672">
    <property type="entry name" value="Type1_Cytokine_Rcpt_Type2"/>
</dbReference>
<evidence type="ECO:0000259" key="12">
    <source>
        <dbReference type="PROSITE" id="PS50853"/>
    </source>
</evidence>
<dbReference type="PANTHER" id="PTHR48423">
    <property type="entry name" value="INTERLEUKIN-27 RECEPTOR SUBUNIT ALPHA"/>
    <property type="match status" value="1"/>
</dbReference>
<evidence type="ECO:0000256" key="5">
    <source>
        <dbReference type="ARBA" id="ARBA00022737"/>
    </source>
</evidence>
<dbReference type="GeneTree" id="ENSGT00940000155603"/>
<dbReference type="GO" id="GO:0005886">
    <property type="term" value="C:plasma membrane"/>
    <property type="evidence" value="ECO:0007669"/>
    <property type="project" value="UniProtKB-ARBA"/>
</dbReference>
<dbReference type="Ensembl" id="ENSSLUT00000023235.1">
    <property type="protein sequence ID" value="ENSSLUP00000022490.1"/>
    <property type="gene ID" value="ENSSLUG00000010342.1"/>
</dbReference>
<dbReference type="SUPFAM" id="SSF49265">
    <property type="entry name" value="Fibronectin type III"/>
    <property type="match status" value="3"/>
</dbReference>
<feature type="transmembrane region" description="Helical" evidence="10">
    <location>
        <begin position="525"/>
        <end position="546"/>
    </location>
</feature>
<feature type="signal peptide" evidence="11">
    <location>
        <begin position="1"/>
        <end position="22"/>
    </location>
</feature>
<proteinExistence type="inferred from homology"/>
<evidence type="ECO:0000256" key="1">
    <source>
        <dbReference type="ARBA" id="ARBA00004479"/>
    </source>
</evidence>
<dbReference type="InterPro" id="IPR036116">
    <property type="entry name" value="FN3_sf"/>
</dbReference>
<feature type="domain" description="Fibronectin type-III" evidence="12">
    <location>
        <begin position="424"/>
        <end position="524"/>
    </location>
</feature>
<name>A0A8C9YDL5_SANLU</name>
<keyword evidence="9" id="KW-0325">Glycoprotein</keyword>
<dbReference type="Gene3D" id="2.60.40.10">
    <property type="entry name" value="Immunoglobulins"/>
    <property type="match status" value="5"/>
</dbReference>
<evidence type="ECO:0000256" key="4">
    <source>
        <dbReference type="ARBA" id="ARBA00022729"/>
    </source>
</evidence>
<evidence type="ECO:0000256" key="6">
    <source>
        <dbReference type="ARBA" id="ARBA00022989"/>
    </source>
</evidence>
<evidence type="ECO:0000256" key="8">
    <source>
        <dbReference type="ARBA" id="ARBA00023170"/>
    </source>
</evidence>
<evidence type="ECO:0000256" key="11">
    <source>
        <dbReference type="SAM" id="SignalP"/>
    </source>
</evidence>
<dbReference type="Proteomes" id="UP000694568">
    <property type="component" value="Unplaced"/>
</dbReference>
<keyword evidence="14" id="KW-1185">Reference proteome</keyword>
<evidence type="ECO:0000256" key="3">
    <source>
        <dbReference type="ARBA" id="ARBA00022692"/>
    </source>
</evidence>
<evidence type="ECO:0000256" key="9">
    <source>
        <dbReference type="ARBA" id="ARBA00023180"/>
    </source>
</evidence>
<feature type="chain" id="PRO_5034601681" evidence="11">
    <location>
        <begin position="23"/>
        <end position="709"/>
    </location>
</feature>
<dbReference type="RefSeq" id="XP_031168540.1">
    <property type="nucleotide sequence ID" value="XM_031312680.2"/>
</dbReference>
<dbReference type="InterPro" id="IPR013783">
    <property type="entry name" value="Ig-like_fold"/>
</dbReference>
<keyword evidence="3 10" id="KW-0812">Transmembrane</keyword>
<organism evidence="13 14">
    <name type="scientific">Sander lucioperca</name>
    <name type="common">Pike-perch</name>
    <name type="synonym">Perca lucioperca</name>
    <dbReference type="NCBI Taxonomy" id="283035"/>
    <lineage>
        <taxon>Eukaryota</taxon>
        <taxon>Metazoa</taxon>
        <taxon>Chordata</taxon>
        <taxon>Craniata</taxon>
        <taxon>Vertebrata</taxon>
        <taxon>Euteleostomi</taxon>
        <taxon>Actinopterygii</taxon>
        <taxon>Neopterygii</taxon>
        <taxon>Teleostei</taxon>
        <taxon>Neoteleostei</taxon>
        <taxon>Acanthomorphata</taxon>
        <taxon>Eupercaria</taxon>
        <taxon>Perciformes</taxon>
        <taxon>Percoidei</taxon>
        <taxon>Percidae</taxon>
        <taxon>Luciopercinae</taxon>
        <taxon>Sander</taxon>
    </lineage>
</organism>
<keyword evidence="5" id="KW-0677">Repeat</keyword>
<keyword evidence="8" id="KW-0675">Receptor</keyword>
<accession>A0A8C9YDL5</accession>
<keyword evidence="7 10" id="KW-0472">Membrane</keyword>
<evidence type="ECO:0000256" key="7">
    <source>
        <dbReference type="ARBA" id="ARBA00023136"/>
    </source>
</evidence>
<reference evidence="13" key="2">
    <citation type="submission" date="2025-09" db="UniProtKB">
        <authorList>
            <consortium name="Ensembl"/>
        </authorList>
    </citation>
    <scope>IDENTIFICATION</scope>
</reference>
<reference evidence="13" key="1">
    <citation type="submission" date="2025-08" db="UniProtKB">
        <authorList>
            <consortium name="Ensembl"/>
        </authorList>
    </citation>
    <scope>IDENTIFICATION</scope>
</reference>
<evidence type="ECO:0000256" key="2">
    <source>
        <dbReference type="ARBA" id="ARBA00008921"/>
    </source>
</evidence>
<protein>
    <submittedName>
        <fullName evidence="13">Interleukin-6 receptor subunit beta-like</fullName>
    </submittedName>
</protein>
<feature type="domain" description="Fibronectin type-III" evidence="12">
    <location>
        <begin position="125"/>
        <end position="217"/>
    </location>
</feature>
<dbReference type="AlphaFoldDB" id="A0A8C9YDL5"/>
<evidence type="ECO:0000256" key="10">
    <source>
        <dbReference type="SAM" id="Phobius"/>
    </source>
</evidence>
<dbReference type="GeneID" id="116059531"/>
<keyword evidence="4 11" id="KW-0732">Signal</keyword>
<dbReference type="InterPro" id="IPR003961">
    <property type="entry name" value="FN3_dom"/>
</dbReference>
<sequence length="709" mass="79781">MATFRTWWRLSILLVTLPNCFAPGPPAAPSPPDCSIPCGETNNCEDIHCSWDARLDPQITTNYSLHWGTANREEGHVINGPSLFGIIQREHFPSHEELRVWVQAKNQHGSAKSLEAVFNTADIRKPPPPKVTLSHKESLEIDWISTCDELQLSLGSCYVRHRTEADQDWLEEEVGSHGYTFDSPQPNTVYEFQVRCSCVPGLLSDWSATHRIRSTETAPVGELDVWRDCGISQASSDCVLSWKTLPISQACGLILGYEVRLSYNNGTAVLVNMSTAEPRGRLLCDEMQCHFTFSLKDVSSVSVSAYNAHGATVPSYLPMPIPGKEKDEQALHLVMNEENLNVSWDLPSQLLDNLKEYVLQYKQAGSPPCQGFDWVKVNKSQTTGILKGQYTKYTPYQVSLFTVSHSNKVHHLSSVIGYSLQGTPSSVPSFKVFSIAATHVCLFWESIPLSKQNGLILYYQVVVDSGVNRQKVYNVNASSQHENKTFKLLHLSPGQEYEVRLRAVTAAGPGANATAKFKTKHHEDFALLIAVVPAILFVVVICVLAFCSACRGENKACPLVPPFFYDKVPDARNSQIFRHMTHQTIDSLAWICIPVYEPHPKISLLEVVEIQPWAFKSSLEETTDTDRLTRPVVGDGCLQMDCQDDQREEAVTEECHRTDHRYRREEYSKMVDSDEERDREDCWSSTEEEQLTSGYEKHFMPTAFEILEV</sequence>
<dbReference type="PANTHER" id="PTHR48423:SF1">
    <property type="entry name" value="INTERLEUKIN-27 RECEPTOR SUBUNIT ALPHA"/>
    <property type="match status" value="1"/>
</dbReference>
<dbReference type="PROSITE" id="PS50853">
    <property type="entry name" value="FN3"/>
    <property type="match status" value="2"/>
</dbReference>
<keyword evidence="6 10" id="KW-1133">Transmembrane helix</keyword>
<comment type="similarity">
    <text evidence="2">Belongs to the type I cytokine receptor family. Type 2 subfamily.</text>
</comment>
<gene>
    <name evidence="13" type="primary">il12rb2l</name>
</gene>
<evidence type="ECO:0000313" key="14">
    <source>
        <dbReference type="Proteomes" id="UP000694568"/>
    </source>
</evidence>
<dbReference type="CDD" id="cd00063">
    <property type="entry name" value="FN3"/>
    <property type="match status" value="3"/>
</dbReference>
<dbReference type="SMART" id="SM00060">
    <property type="entry name" value="FN3"/>
    <property type="match status" value="3"/>
</dbReference>
<evidence type="ECO:0000313" key="13">
    <source>
        <dbReference type="Ensembl" id="ENSSLUP00000022490.1"/>
    </source>
</evidence>